<proteinExistence type="predicted"/>
<name>A0A2P2NN51_RHIMU</name>
<organism evidence="1">
    <name type="scientific">Rhizophora mucronata</name>
    <name type="common">Asiatic mangrove</name>
    <dbReference type="NCBI Taxonomy" id="61149"/>
    <lineage>
        <taxon>Eukaryota</taxon>
        <taxon>Viridiplantae</taxon>
        <taxon>Streptophyta</taxon>
        <taxon>Embryophyta</taxon>
        <taxon>Tracheophyta</taxon>
        <taxon>Spermatophyta</taxon>
        <taxon>Magnoliopsida</taxon>
        <taxon>eudicotyledons</taxon>
        <taxon>Gunneridae</taxon>
        <taxon>Pentapetalae</taxon>
        <taxon>rosids</taxon>
        <taxon>fabids</taxon>
        <taxon>Malpighiales</taxon>
        <taxon>Rhizophoraceae</taxon>
        <taxon>Rhizophora</taxon>
    </lineage>
</organism>
<evidence type="ECO:0000313" key="1">
    <source>
        <dbReference type="EMBL" id="MBX43886.1"/>
    </source>
</evidence>
<accession>A0A2P2NN51</accession>
<dbReference type="AlphaFoldDB" id="A0A2P2NN51"/>
<reference evidence="1" key="1">
    <citation type="submission" date="2018-02" db="EMBL/GenBank/DDBJ databases">
        <title>Rhizophora mucronata_Transcriptome.</title>
        <authorList>
            <person name="Meera S.P."/>
            <person name="Sreeshan A."/>
            <person name="Augustine A."/>
        </authorList>
    </citation>
    <scope>NUCLEOTIDE SEQUENCE</scope>
    <source>
        <tissue evidence="1">Leaf</tissue>
    </source>
</reference>
<dbReference type="EMBL" id="GGEC01063402">
    <property type="protein sequence ID" value="MBX43886.1"/>
    <property type="molecule type" value="Transcribed_RNA"/>
</dbReference>
<protein>
    <submittedName>
        <fullName evidence="1">Uncharacterized protein</fullName>
    </submittedName>
</protein>
<sequence length="37" mass="4029">MALSSLHTTQQAGLVVFCMLVLFRLSLPSSSPSCQKF</sequence>